<keyword evidence="3" id="KW-1185">Reference proteome</keyword>
<evidence type="ECO:0000313" key="2">
    <source>
        <dbReference type="EMBL" id="CAH2034156.1"/>
    </source>
</evidence>
<dbReference type="EMBL" id="OW152813">
    <property type="protein sequence ID" value="CAH2034156.1"/>
    <property type="molecule type" value="Genomic_DNA"/>
</dbReference>
<organism evidence="2 3">
    <name type="scientific">Iphiclides podalirius</name>
    <name type="common">scarce swallowtail</name>
    <dbReference type="NCBI Taxonomy" id="110791"/>
    <lineage>
        <taxon>Eukaryota</taxon>
        <taxon>Metazoa</taxon>
        <taxon>Ecdysozoa</taxon>
        <taxon>Arthropoda</taxon>
        <taxon>Hexapoda</taxon>
        <taxon>Insecta</taxon>
        <taxon>Pterygota</taxon>
        <taxon>Neoptera</taxon>
        <taxon>Endopterygota</taxon>
        <taxon>Lepidoptera</taxon>
        <taxon>Glossata</taxon>
        <taxon>Ditrysia</taxon>
        <taxon>Papilionoidea</taxon>
        <taxon>Papilionidae</taxon>
        <taxon>Papilioninae</taxon>
        <taxon>Iphiclides</taxon>
    </lineage>
</organism>
<evidence type="ECO:0000256" key="1">
    <source>
        <dbReference type="SAM" id="MobiDB-lite"/>
    </source>
</evidence>
<gene>
    <name evidence="2" type="ORF">IPOD504_LOCUS2</name>
</gene>
<reference evidence="2" key="1">
    <citation type="submission" date="2022-03" db="EMBL/GenBank/DDBJ databases">
        <authorList>
            <person name="Martin H S."/>
        </authorList>
    </citation>
    <scope>NUCLEOTIDE SEQUENCE</scope>
</reference>
<feature type="compositionally biased region" description="Basic and acidic residues" evidence="1">
    <location>
        <begin position="121"/>
        <end position="138"/>
    </location>
</feature>
<name>A0ABN8HN24_9NEOP</name>
<dbReference type="Proteomes" id="UP000837857">
    <property type="component" value="Chromosome 1"/>
</dbReference>
<sequence>MGCSMSPGLPGTRGINVVIASYGRLIYPPGATHVHVPRAVAALLRQQHRRSHTPVETLGTMIQKQPHYSTMTDMEAYGVRAEAVLLRACLCILDGKDLASLLRVTLKVNPARRNTYNSPHTDLRDPHLTTLKGPRERNAATAATGGAAMGPSPANK</sequence>
<proteinExistence type="predicted"/>
<feature type="region of interest" description="Disordered" evidence="1">
    <location>
        <begin position="112"/>
        <end position="156"/>
    </location>
</feature>
<feature type="non-terminal residue" evidence="2">
    <location>
        <position position="1"/>
    </location>
</feature>
<protein>
    <submittedName>
        <fullName evidence="2">Uncharacterized protein</fullName>
    </submittedName>
</protein>
<evidence type="ECO:0000313" key="3">
    <source>
        <dbReference type="Proteomes" id="UP000837857"/>
    </source>
</evidence>
<accession>A0ABN8HN24</accession>